<evidence type="ECO:0000256" key="5">
    <source>
        <dbReference type="SAM" id="Phobius"/>
    </source>
</evidence>
<comment type="caution">
    <text evidence="7">The sequence shown here is derived from an EMBL/GenBank/DDBJ whole genome shotgun (WGS) entry which is preliminary data.</text>
</comment>
<feature type="transmembrane region" description="Helical" evidence="5">
    <location>
        <begin position="48"/>
        <end position="65"/>
    </location>
</feature>
<evidence type="ECO:0000256" key="1">
    <source>
        <dbReference type="ARBA" id="ARBA00004141"/>
    </source>
</evidence>
<dbReference type="AlphaFoldDB" id="A0A412TQI0"/>
<feature type="transmembrane region" description="Helical" evidence="5">
    <location>
        <begin position="7"/>
        <end position="28"/>
    </location>
</feature>
<dbReference type="RefSeq" id="WP_087381484.1">
    <property type="nucleotide sequence ID" value="NZ_CABJFF010000011.1"/>
</dbReference>
<evidence type="ECO:0000256" key="2">
    <source>
        <dbReference type="ARBA" id="ARBA00022692"/>
    </source>
</evidence>
<feature type="transmembrane region" description="Helical" evidence="5">
    <location>
        <begin position="434"/>
        <end position="453"/>
    </location>
</feature>
<dbReference type="Proteomes" id="UP000284243">
    <property type="component" value="Unassembled WGS sequence"/>
</dbReference>
<dbReference type="PANTHER" id="PTHR37422">
    <property type="entry name" value="TEICHURONIC ACID BIOSYNTHESIS PROTEIN TUAE"/>
    <property type="match status" value="1"/>
</dbReference>
<reference evidence="7 8" key="1">
    <citation type="submission" date="2018-08" db="EMBL/GenBank/DDBJ databases">
        <title>A genome reference for cultivated species of the human gut microbiota.</title>
        <authorList>
            <person name="Zou Y."/>
            <person name="Xue W."/>
            <person name="Luo G."/>
        </authorList>
    </citation>
    <scope>NUCLEOTIDE SEQUENCE [LARGE SCALE GENOMIC DNA]</scope>
    <source>
        <strain evidence="7 8">AF16-14</strain>
    </source>
</reference>
<feature type="transmembrane region" description="Helical" evidence="5">
    <location>
        <begin position="346"/>
        <end position="369"/>
    </location>
</feature>
<feature type="transmembrane region" description="Helical" evidence="5">
    <location>
        <begin position="72"/>
        <end position="90"/>
    </location>
</feature>
<sequence length="614" mass="69647">MVSDNRWVATTKGIVVFLLTALLFVFWYDRDRELAESHVTAVRFGFYRVIWIEVLCGITVAWCVRKKFRFRLPDAGVLLLGGYVLLRSVYGDGMVGYRTELWILFVILYFLLRLLSSLFRNAVTVMLWTLMGAGLVETIYGFGQLYGWFASGHSLYRLTGSFFNPGPYSGFLVMVLPVVLFYCLSVYPGRQKSVGEWRYKLESGFVWGILLLILSILPAGMSRSSWLAAVAGCGVVTAFYYRIRKQLKELGRKLGKKAWWVAGIGVVCLLLLFSGLYLMKKDSADGRRLMWKIAGRAIAENPWGGCGLGYFGGAFGKAQAAYFATEEATEQEEWVAGSPEYGFNEYLQLGVELGIVGSILFLLAVGLAVRQLLYSSRPEKGAVLGGLTAFSVFACFSYPLSVIPLVIVFVLFMALAGTLDDRKLPAEERKRTVGAWFVMGASLLMAGITWRLTEHKEEWKQAYIRWGEEQRYFSMDIFEETVDHYRDLYPFLKDQPKFLFEYGQCLSKTGQYEEGIRILTEGTRLSADPMFYNIMGKDAEALKHFGQAEACFKQASYMVPHRLYPLYLLAKMYFESGQSEKGRDMARQVIQKEPKVMSDAVKEMKAELEERLKP</sequence>
<evidence type="ECO:0000256" key="4">
    <source>
        <dbReference type="ARBA" id="ARBA00023136"/>
    </source>
</evidence>
<organism evidence="7 8">
    <name type="scientific">Odoribacter splanchnicus</name>
    <dbReference type="NCBI Taxonomy" id="28118"/>
    <lineage>
        <taxon>Bacteria</taxon>
        <taxon>Pseudomonadati</taxon>
        <taxon>Bacteroidota</taxon>
        <taxon>Bacteroidia</taxon>
        <taxon>Bacteroidales</taxon>
        <taxon>Odoribacteraceae</taxon>
        <taxon>Odoribacter</taxon>
    </lineage>
</organism>
<protein>
    <recommendedName>
        <fullName evidence="6">O-antigen ligase-related domain-containing protein</fullName>
    </recommendedName>
</protein>
<evidence type="ECO:0000259" key="6">
    <source>
        <dbReference type="Pfam" id="PF04932"/>
    </source>
</evidence>
<keyword evidence="3 5" id="KW-1133">Transmembrane helix</keyword>
<feature type="transmembrane region" description="Helical" evidence="5">
    <location>
        <begin position="225"/>
        <end position="243"/>
    </location>
</feature>
<name>A0A412TQI0_9BACT</name>
<feature type="transmembrane region" description="Helical" evidence="5">
    <location>
        <begin position="258"/>
        <end position="279"/>
    </location>
</feature>
<gene>
    <name evidence="7" type="ORF">DWW57_10095</name>
</gene>
<proteinExistence type="predicted"/>
<dbReference type="Pfam" id="PF04932">
    <property type="entry name" value="Wzy_C"/>
    <property type="match status" value="1"/>
</dbReference>
<keyword evidence="2 5" id="KW-0812">Transmembrane</keyword>
<evidence type="ECO:0000256" key="3">
    <source>
        <dbReference type="ARBA" id="ARBA00022989"/>
    </source>
</evidence>
<feature type="transmembrane region" description="Helical" evidence="5">
    <location>
        <begin position="102"/>
        <end position="119"/>
    </location>
</feature>
<dbReference type="SUPFAM" id="SSF48452">
    <property type="entry name" value="TPR-like"/>
    <property type="match status" value="1"/>
</dbReference>
<feature type="transmembrane region" description="Helical" evidence="5">
    <location>
        <begin position="381"/>
        <end position="414"/>
    </location>
</feature>
<dbReference type="InterPro" id="IPR007016">
    <property type="entry name" value="O-antigen_ligase-rel_domated"/>
</dbReference>
<dbReference type="InterPro" id="IPR051533">
    <property type="entry name" value="WaaL-like"/>
</dbReference>
<feature type="domain" description="O-antigen ligase-related" evidence="6">
    <location>
        <begin position="209"/>
        <end position="362"/>
    </location>
</feature>
<feature type="transmembrane region" description="Helical" evidence="5">
    <location>
        <begin position="168"/>
        <end position="187"/>
    </location>
</feature>
<dbReference type="InterPro" id="IPR011990">
    <property type="entry name" value="TPR-like_helical_dom_sf"/>
</dbReference>
<feature type="transmembrane region" description="Helical" evidence="5">
    <location>
        <begin position="199"/>
        <end position="219"/>
    </location>
</feature>
<dbReference type="GO" id="GO:0016020">
    <property type="term" value="C:membrane"/>
    <property type="evidence" value="ECO:0007669"/>
    <property type="project" value="UniProtKB-SubCell"/>
</dbReference>
<comment type="subcellular location">
    <subcellularLocation>
        <location evidence="1">Membrane</location>
        <topology evidence="1">Multi-pass membrane protein</topology>
    </subcellularLocation>
</comment>
<dbReference type="PANTHER" id="PTHR37422:SF13">
    <property type="entry name" value="LIPOPOLYSACCHARIDE BIOSYNTHESIS PROTEIN PA4999-RELATED"/>
    <property type="match status" value="1"/>
</dbReference>
<dbReference type="Gene3D" id="1.25.40.10">
    <property type="entry name" value="Tetratricopeptide repeat domain"/>
    <property type="match status" value="1"/>
</dbReference>
<evidence type="ECO:0000313" key="7">
    <source>
        <dbReference type="EMBL" id="RGU56102.1"/>
    </source>
</evidence>
<dbReference type="EMBL" id="QRYC01000012">
    <property type="protein sequence ID" value="RGU56102.1"/>
    <property type="molecule type" value="Genomic_DNA"/>
</dbReference>
<accession>A0A412TQI0</accession>
<keyword evidence="4 5" id="KW-0472">Membrane</keyword>
<evidence type="ECO:0000313" key="8">
    <source>
        <dbReference type="Proteomes" id="UP000284243"/>
    </source>
</evidence>
<feature type="transmembrane region" description="Helical" evidence="5">
    <location>
        <begin position="126"/>
        <end position="148"/>
    </location>
</feature>